<keyword evidence="2" id="KW-0479">Metal-binding</keyword>
<keyword evidence="5" id="KW-0482">Metalloprotease</keyword>
<protein>
    <recommendedName>
        <fullName evidence="9">Thiamine biosynthesis protein ThiF</fullName>
    </recommendedName>
</protein>
<reference evidence="8" key="1">
    <citation type="submission" date="2016-07" db="EMBL/GenBank/DDBJ databases">
        <title>Microvirga ossetica sp. nov. a new species of rhizobia isolated from root nodules of the legume species Vicia alpestris Steven originated from North Ossetia region in the Caucasus.</title>
        <authorList>
            <person name="Safronova V.I."/>
            <person name="Kuznetsova I.G."/>
            <person name="Sazanova A.L."/>
            <person name="Belimov A."/>
            <person name="Andronov E."/>
            <person name="Osledkin Y.S."/>
            <person name="Onishchuk O.P."/>
            <person name="Kurchak O.N."/>
            <person name="Shaposhnikov A.I."/>
            <person name="Willems A."/>
            <person name="Tikhonovich I.A."/>
        </authorList>
    </citation>
    <scope>NUCLEOTIDE SEQUENCE [LARGE SCALE GENOMIC DNA]</scope>
    <source>
        <strain evidence="8">V5/3M</strain>
    </source>
</reference>
<feature type="domain" description="THIF-type NAD/FAD binding fold" evidence="6">
    <location>
        <begin position="352"/>
        <end position="479"/>
    </location>
</feature>
<sequence length="762" mass="81982">MAPQSLDDVFGPPLEIDALSHPRAIAVARLLRDGDTQGYRLIEARRALGGAEALIVRVHVDRPQQFVHPLKAVEPLALRFEAQDLPGVFSIREDFPPAPHSCTGSPSDPLYLCIDDRPWSEARLSWTPSDFLVRIQNWLAMTARGQLHGQDRAPYPLFASLGPIVVLPRSVLARVSEEPVGLSLYRVEAEAQREVLLATTGPVPKGFNRVPMMVLGLGVPPQHQGQIRFPPRTLGELVDLLSPLGVDLISELRKRIWAEMGQARDSAPISDRPLSARLGVIVAFPMQDEAGSTTAGTDLRGFFSRSTVAEIGESIGCLEKSPDGVYGRLLFSSSTGPLDHDLIPGELHIGYDRELATIVSGRESIDQRAVVMVGAGAVGSHVASFLAREGMFSWTVIDDDHFLPHNAVRHVLYPEAVGISKARALASTLDEILAVTDTRYVVANALGNGPRHEEVQAALASSELIFDASASITVSRHLSAGAPSAVRRMSFFFNPDGTDAVLLVEPADRQSTLRDLEAQHYGMVVQDPHLISHLRMTEERIAYSGACRQATNRMPETRVAALSAAIAMGVKEALDGDDGAVTVWRLADGGMHCIRAHAVKWHRFDVGGWSLSLSYDLKAVLESRRQQALPAETGGVLLGVVDMEARTIHVCSALDAPEDSKGDPAAFERGIAGLREKIGHASAETGGQLTYVGEWHSHPAGHPTTPSLTDLSQLGELARVLDMNGLPGVMAIVGDDGIRIHTAGLLGGDEPLVIINATGAVQ</sequence>
<evidence type="ECO:0008006" key="9">
    <source>
        <dbReference type="Google" id="ProtNLM"/>
    </source>
</evidence>
<dbReference type="SUPFAM" id="SSF69572">
    <property type="entry name" value="Activating enzymes of the ubiquitin-like proteins"/>
    <property type="match status" value="1"/>
</dbReference>
<dbReference type="InterPro" id="IPR035985">
    <property type="entry name" value="Ubiquitin-activating_enz"/>
</dbReference>
<evidence type="ECO:0000313" key="8">
    <source>
        <dbReference type="EMBL" id="ANY77097.1"/>
    </source>
</evidence>
<dbReference type="GO" id="GO:0061503">
    <property type="term" value="F:tRNA threonylcarbamoyladenosine dehydratase"/>
    <property type="evidence" value="ECO:0007669"/>
    <property type="project" value="TreeGrafter"/>
</dbReference>
<evidence type="ECO:0000256" key="2">
    <source>
        <dbReference type="ARBA" id="ARBA00022723"/>
    </source>
</evidence>
<dbReference type="PANTHER" id="PTHR43267:SF1">
    <property type="entry name" value="TRNA THREONYLCARBAMOYLADENOSINE DEHYDRATASE"/>
    <property type="match status" value="1"/>
</dbReference>
<dbReference type="RefSeq" id="WP_099508097.1">
    <property type="nucleotide sequence ID" value="NZ_CP016616.1"/>
</dbReference>
<dbReference type="Gene3D" id="3.40.140.10">
    <property type="entry name" value="Cytidine Deaminase, domain 2"/>
    <property type="match status" value="1"/>
</dbReference>
<name>A0A1B2EAY3_9HYPH</name>
<dbReference type="GO" id="GO:0006508">
    <property type="term" value="P:proteolysis"/>
    <property type="evidence" value="ECO:0007669"/>
    <property type="project" value="UniProtKB-KW"/>
</dbReference>
<dbReference type="InterPro" id="IPR000594">
    <property type="entry name" value="ThiF_NAD_FAD-bd"/>
</dbReference>
<evidence type="ECO:0000256" key="5">
    <source>
        <dbReference type="ARBA" id="ARBA00023049"/>
    </source>
</evidence>
<evidence type="ECO:0000256" key="4">
    <source>
        <dbReference type="ARBA" id="ARBA00022833"/>
    </source>
</evidence>
<dbReference type="Pfam" id="PF14457">
    <property type="entry name" value="Prok-E2_A"/>
    <property type="match status" value="1"/>
</dbReference>
<accession>A0A1B2EAY3</accession>
<dbReference type="Pfam" id="PF14464">
    <property type="entry name" value="Prok-JAB"/>
    <property type="match status" value="1"/>
</dbReference>
<dbReference type="OrthoDB" id="7848394at2"/>
<organism evidence="8">
    <name type="scientific">Microvirga ossetica</name>
    <dbReference type="NCBI Taxonomy" id="1882682"/>
    <lineage>
        <taxon>Bacteria</taxon>
        <taxon>Pseudomonadati</taxon>
        <taxon>Pseudomonadota</taxon>
        <taxon>Alphaproteobacteria</taxon>
        <taxon>Hyphomicrobiales</taxon>
        <taxon>Methylobacteriaceae</taxon>
        <taxon>Microvirga</taxon>
    </lineage>
</organism>
<dbReference type="GO" id="GO:0008237">
    <property type="term" value="F:metallopeptidase activity"/>
    <property type="evidence" value="ECO:0007669"/>
    <property type="project" value="UniProtKB-KW"/>
</dbReference>
<keyword evidence="3" id="KW-0378">Hydrolase</keyword>
<dbReference type="EMBL" id="CP016616">
    <property type="protein sequence ID" value="ANY77097.1"/>
    <property type="molecule type" value="Genomic_DNA"/>
</dbReference>
<evidence type="ECO:0000259" key="6">
    <source>
        <dbReference type="Pfam" id="PF00899"/>
    </source>
</evidence>
<dbReference type="GO" id="GO:0061504">
    <property type="term" value="P:cyclic threonylcarbamoyladenosine biosynthetic process"/>
    <property type="evidence" value="ECO:0007669"/>
    <property type="project" value="TreeGrafter"/>
</dbReference>
<dbReference type="KEGG" id="moc:BB934_01750"/>
<dbReference type="InterPro" id="IPR045886">
    <property type="entry name" value="ThiF/MoeB/HesA"/>
</dbReference>
<dbReference type="AlphaFoldDB" id="A0A1B2EAY3"/>
<dbReference type="SUPFAM" id="SSF102712">
    <property type="entry name" value="JAB1/MPN domain"/>
    <property type="match status" value="1"/>
</dbReference>
<keyword evidence="4" id="KW-0862">Zinc</keyword>
<dbReference type="InterPro" id="IPR028090">
    <property type="entry name" value="JAB_dom_prok"/>
</dbReference>
<dbReference type="PANTHER" id="PTHR43267">
    <property type="entry name" value="TRNA THREONYLCARBAMOYLADENOSINE DEHYDRATASE"/>
    <property type="match status" value="1"/>
</dbReference>
<proteinExistence type="predicted"/>
<feature type="domain" description="JAB" evidence="7">
    <location>
        <begin position="625"/>
        <end position="735"/>
    </location>
</feature>
<evidence type="ECO:0000256" key="1">
    <source>
        <dbReference type="ARBA" id="ARBA00022670"/>
    </source>
</evidence>
<evidence type="ECO:0000259" key="7">
    <source>
        <dbReference type="Pfam" id="PF14464"/>
    </source>
</evidence>
<dbReference type="Pfam" id="PF00899">
    <property type="entry name" value="ThiF"/>
    <property type="match status" value="1"/>
</dbReference>
<evidence type="ECO:0000256" key="3">
    <source>
        <dbReference type="ARBA" id="ARBA00022801"/>
    </source>
</evidence>
<keyword evidence="1" id="KW-0645">Protease</keyword>
<dbReference type="Gene3D" id="3.40.50.720">
    <property type="entry name" value="NAD(P)-binding Rossmann-like Domain"/>
    <property type="match status" value="1"/>
</dbReference>
<dbReference type="GO" id="GO:0046872">
    <property type="term" value="F:metal ion binding"/>
    <property type="evidence" value="ECO:0007669"/>
    <property type="project" value="UniProtKB-KW"/>
</dbReference>
<dbReference type="InterPro" id="IPR032865">
    <property type="entry name" value="Prok-E2_A"/>
</dbReference>
<gene>
    <name evidence="8" type="ORF">BB934_01750</name>
</gene>
<dbReference type="GO" id="GO:0008641">
    <property type="term" value="F:ubiquitin-like modifier activating enzyme activity"/>
    <property type="evidence" value="ECO:0007669"/>
    <property type="project" value="InterPro"/>
</dbReference>